<dbReference type="InterPro" id="IPR013830">
    <property type="entry name" value="SGNH_hydro"/>
</dbReference>
<name>A0A5N7C6P1_PETAA</name>
<evidence type="ECO:0000313" key="1">
    <source>
        <dbReference type="EMBL" id="KAE8389729.1"/>
    </source>
</evidence>
<dbReference type="Gene3D" id="3.40.50.1110">
    <property type="entry name" value="SGNH hydrolase"/>
    <property type="match status" value="1"/>
</dbReference>
<dbReference type="OMA" id="RIWYEAI"/>
<sequence>MANSYPLLFLWFLLLSAVSSTAIPLRQNFGNKIETRADKVPLRILPLGASITWGVNSATGNGYRKPLRDQLTSAGWEVDMVGTKHHGSMKDNDVEAHSGDTIKQVEEAALGSLKYKPNLVLINAGTNDCRLNVSIPETGERMRHLIESILDAEDTRDTTIVLSTLIPSVLKKIEANRPSVNRQYQDLVRRMQKEGIRIVLADMDPENDDDGNRLSYPEDYTTDGVANDTHPNDGGYAKMAKMWYKAILEASDRGFINKLSH</sequence>
<dbReference type="PANTHER" id="PTHR30383">
    <property type="entry name" value="THIOESTERASE 1/PROTEASE 1/LYSOPHOSPHOLIPASE L1"/>
    <property type="match status" value="1"/>
</dbReference>
<protein>
    <submittedName>
        <fullName evidence="1">SGNH hydrolase-type esterase domain-containing protein</fullName>
    </submittedName>
</protein>
<dbReference type="FunFam" id="3.40.50.1110:FF:000020">
    <property type="entry name" value="Esterase, putative (AFU_orthologue AFUA_1G03170)"/>
    <property type="match status" value="1"/>
</dbReference>
<dbReference type="InterPro" id="IPR051532">
    <property type="entry name" value="Ester_Hydrolysis_Enzymes"/>
</dbReference>
<dbReference type="OrthoDB" id="6123at2759"/>
<dbReference type="GO" id="GO:0004622">
    <property type="term" value="F:phosphatidylcholine lysophospholipase activity"/>
    <property type="evidence" value="ECO:0007669"/>
    <property type="project" value="TreeGrafter"/>
</dbReference>
<organism evidence="1">
    <name type="scientific">Petromyces alliaceus</name>
    <name type="common">Aspergillus alliaceus</name>
    <dbReference type="NCBI Taxonomy" id="209559"/>
    <lineage>
        <taxon>Eukaryota</taxon>
        <taxon>Fungi</taxon>
        <taxon>Dikarya</taxon>
        <taxon>Ascomycota</taxon>
        <taxon>Pezizomycotina</taxon>
        <taxon>Eurotiomycetes</taxon>
        <taxon>Eurotiomycetidae</taxon>
        <taxon>Eurotiales</taxon>
        <taxon>Aspergillaceae</taxon>
        <taxon>Aspergillus</taxon>
        <taxon>Aspergillus subgen. Circumdati</taxon>
    </lineage>
</organism>
<accession>A0A5N6GBU0</accession>
<dbReference type="EMBL" id="ML735262">
    <property type="protein sequence ID" value="KAE8389729.1"/>
    <property type="molecule type" value="Genomic_DNA"/>
</dbReference>
<dbReference type="SUPFAM" id="SSF52266">
    <property type="entry name" value="SGNH hydrolase"/>
    <property type="match status" value="1"/>
</dbReference>
<keyword evidence="1" id="KW-0378">Hydrolase</keyword>
<dbReference type="Proteomes" id="UP000326877">
    <property type="component" value="Unassembled WGS sequence"/>
</dbReference>
<dbReference type="CDD" id="cd01833">
    <property type="entry name" value="XynB_like"/>
    <property type="match status" value="1"/>
</dbReference>
<dbReference type="PANTHER" id="PTHR30383:SF31">
    <property type="entry name" value="SGNH HYDROLASE-TYPE ESTERASE DOMAIN-CONTAINING PROTEIN-RELATED"/>
    <property type="match status" value="1"/>
</dbReference>
<gene>
    <name evidence="1" type="ORF">BDV23DRAFT_172908</name>
</gene>
<dbReference type="InterPro" id="IPR036514">
    <property type="entry name" value="SGNH_hydro_sf"/>
</dbReference>
<accession>A0A5N7C6P1</accession>
<dbReference type="AlphaFoldDB" id="A0A5N7C6P1"/>
<dbReference type="Pfam" id="PF13472">
    <property type="entry name" value="Lipase_GDSL_2"/>
    <property type="match status" value="1"/>
</dbReference>
<reference evidence="1" key="1">
    <citation type="submission" date="2019-04" db="EMBL/GenBank/DDBJ databases">
        <title>Friends and foes A comparative genomics studyof 23 Aspergillus species from section Flavi.</title>
        <authorList>
            <consortium name="DOE Joint Genome Institute"/>
            <person name="Kjaerbolling I."/>
            <person name="Vesth T."/>
            <person name="Frisvad J.C."/>
            <person name="Nybo J.L."/>
            <person name="Theobald S."/>
            <person name="Kildgaard S."/>
            <person name="Isbrandt T."/>
            <person name="Kuo A."/>
            <person name="Sato A."/>
            <person name="Lyhne E.K."/>
            <person name="Kogle M.E."/>
            <person name="Wiebenga A."/>
            <person name="Kun R.S."/>
            <person name="Lubbers R.J."/>
            <person name="Makela M.R."/>
            <person name="Barry K."/>
            <person name="Chovatia M."/>
            <person name="Clum A."/>
            <person name="Daum C."/>
            <person name="Haridas S."/>
            <person name="He G."/>
            <person name="LaButti K."/>
            <person name="Lipzen A."/>
            <person name="Mondo S."/>
            <person name="Riley R."/>
            <person name="Salamov A."/>
            <person name="Simmons B.A."/>
            <person name="Magnuson J.K."/>
            <person name="Henrissat B."/>
            <person name="Mortensen U.H."/>
            <person name="Larsen T.O."/>
            <person name="Devries R.P."/>
            <person name="Grigoriev I.V."/>
            <person name="Machida M."/>
            <person name="Baker S.E."/>
            <person name="Andersen M.R."/>
        </authorList>
    </citation>
    <scope>NUCLEOTIDE SEQUENCE [LARGE SCALE GENOMIC DNA]</scope>
    <source>
        <strain evidence="1">IBT 14317</strain>
    </source>
</reference>
<proteinExistence type="predicted"/>